<protein>
    <submittedName>
        <fullName evidence="2">Uncharacterized protein</fullName>
    </submittedName>
</protein>
<reference evidence="2" key="2">
    <citation type="journal article" name="Front. Microbiol.">
        <title>Degradative Capacity of Two Strains of Rhodonia placenta: From Phenotype to Genotype.</title>
        <authorList>
            <person name="Kolle M."/>
            <person name="Horta M.A.C."/>
            <person name="Nowrousian M."/>
            <person name="Ohm R.A."/>
            <person name="Benz J.P."/>
            <person name="Pilgard A."/>
        </authorList>
    </citation>
    <scope>NUCLEOTIDE SEQUENCE</scope>
    <source>
        <strain evidence="2">FPRL280</strain>
    </source>
</reference>
<organism evidence="2 3">
    <name type="scientific">Rhodonia placenta</name>
    <dbReference type="NCBI Taxonomy" id="104341"/>
    <lineage>
        <taxon>Eukaryota</taxon>
        <taxon>Fungi</taxon>
        <taxon>Dikarya</taxon>
        <taxon>Basidiomycota</taxon>
        <taxon>Agaricomycotina</taxon>
        <taxon>Agaricomycetes</taxon>
        <taxon>Polyporales</taxon>
        <taxon>Adustoporiaceae</taxon>
        <taxon>Rhodonia</taxon>
    </lineage>
</organism>
<gene>
    <name evidence="2" type="ORF">IEO21_09195</name>
</gene>
<feature type="region of interest" description="Disordered" evidence="1">
    <location>
        <begin position="52"/>
        <end position="107"/>
    </location>
</feature>
<dbReference type="EMBL" id="JADOXO010000405">
    <property type="protein sequence ID" value="KAF9805100.1"/>
    <property type="molecule type" value="Genomic_DNA"/>
</dbReference>
<reference evidence="2" key="1">
    <citation type="submission" date="2020-11" db="EMBL/GenBank/DDBJ databases">
        <authorList>
            <person name="Koelle M."/>
            <person name="Horta M.A.C."/>
            <person name="Nowrousian M."/>
            <person name="Ohm R.A."/>
            <person name="Benz P."/>
            <person name="Pilgard A."/>
        </authorList>
    </citation>
    <scope>NUCLEOTIDE SEQUENCE</scope>
    <source>
        <strain evidence="2">FPRL280</strain>
    </source>
</reference>
<evidence type="ECO:0000256" key="1">
    <source>
        <dbReference type="SAM" id="MobiDB-lite"/>
    </source>
</evidence>
<comment type="caution">
    <text evidence="2">The sequence shown here is derived from an EMBL/GenBank/DDBJ whole genome shotgun (WGS) entry which is preliminary data.</text>
</comment>
<name>A0A8H7NV94_9APHY</name>
<dbReference type="AlphaFoldDB" id="A0A8H7NV94"/>
<feature type="compositionally biased region" description="Basic and acidic residues" evidence="1">
    <location>
        <begin position="181"/>
        <end position="200"/>
    </location>
</feature>
<proteinExistence type="predicted"/>
<evidence type="ECO:0000313" key="3">
    <source>
        <dbReference type="Proteomes" id="UP000639403"/>
    </source>
</evidence>
<accession>A0A8H7NV94</accession>
<feature type="compositionally biased region" description="Basic and acidic residues" evidence="1">
    <location>
        <begin position="53"/>
        <end position="94"/>
    </location>
</feature>
<sequence length="200" mass="22201">MQHTPQSHGDQPIEPLLHAGTLFIDANAVVADVAVVVRGQCRCSGNNITCCVREPEPDNTKTLDERRQAHQEDDGERGRKTGEKEAKEQTESKTHQRSPSKSLPLVPSSTVLPYPLTLFVALTDVDLDTRAAAQYSEVQTASDFRHGQYENATSWSSGLSLVLRSDSTVDEHSSIVTNETQDQHKEPKSTMWKTSERQEC</sequence>
<dbReference type="Proteomes" id="UP000639403">
    <property type="component" value="Unassembled WGS sequence"/>
</dbReference>
<evidence type="ECO:0000313" key="2">
    <source>
        <dbReference type="EMBL" id="KAF9805100.1"/>
    </source>
</evidence>
<feature type="region of interest" description="Disordered" evidence="1">
    <location>
        <begin position="168"/>
        <end position="200"/>
    </location>
</feature>